<dbReference type="InterPro" id="IPR020293">
    <property type="entry name" value="Arf"/>
</dbReference>
<feature type="region of interest" description="Disordered" evidence="1">
    <location>
        <begin position="19"/>
        <end position="55"/>
    </location>
</feature>
<sequence>MSSVVLDSDDKFISHMTSELERQLTESQVQTDARWNGSERQSPSVTWDEFAGNFS</sequence>
<accession>A0ABS0LWI3</accession>
<dbReference type="Pfam" id="PF17585">
    <property type="entry name" value="Phage_Arf"/>
    <property type="match status" value="1"/>
</dbReference>
<protein>
    <submittedName>
        <fullName evidence="2">Uncharacterized protein</fullName>
    </submittedName>
</protein>
<reference evidence="2 3" key="1">
    <citation type="submission" date="2020-11" db="EMBL/GenBank/DDBJ databases">
        <title>Enhanced detection system for hospital associated transmission using whole genome sequencing surveillance.</title>
        <authorList>
            <person name="Harrison L.H."/>
            <person name="Van Tyne D."/>
            <person name="Marsh J.W."/>
            <person name="Griffith M.P."/>
            <person name="Snyder D.J."/>
            <person name="Cooper V.S."/>
            <person name="Mustapha M."/>
        </authorList>
    </citation>
    <scope>NUCLEOTIDE SEQUENCE [LARGE SCALE GENOMIC DNA]</scope>
    <source>
        <strain evidence="2 3">SER00227</strain>
    </source>
</reference>
<name>A0ABS0LWI3_9GAMM</name>
<organism evidence="2 3">
    <name type="scientific">Serratia surfactantfaciens</name>
    <dbReference type="NCBI Taxonomy" id="2741499"/>
    <lineage>
        <taxon>Bacteria</taxon>
        <taxon>Pseudomonadati</taxon>
        <taxon>Pseudomonadota</taxon>
        <taxon>Gammaproteobacteria</taxon>
        <taxon>Enterobacterales</taxon>
        <taxon>Yersiniaceae</taxon>
        <taxon>Serratia</taxon>
    </lineage>
</organism>
<dbReference type="EMBL" id="JADUMB010000001">
    <property type="protein sequence ID" value="MBH1918885.1"/>
    <property type="molecule type" value="Genomic_DNA"/>
</dbReference>
<keyword evidence="3" id="KW-1185">Reference proteome</keyword>
<dbReference type="Proteomes" id="UP000635335">
    <property type="component" value="Unassembled WGS sequence"/>
</dbReference>
<gene>
    <name evidence="2" type="ORF">I5U16_01765</name>
</gene>
<comment type="caution">
    <text evidence="2">The sequence shown here is derived from an EMBL/GenBank/DDBJ whole genome shotgun (WGS) entry which is preliminary data.</text>
</comment>
<evidence type="ECO:0000313" key="2">
    <source>
        <dbReference type="EMBL" id="MBH1918885.1"/>
    </source>
</evidence>
<evidence type="ECO:0000256" key="1">
    <source>
        <dbReference type="SAM" id="MobiDB-lite"/>
    </source>
</evidence>
<proteinExistence type="predicted"/>
<evidence type="ECO:0000313" key="3">
    <source>
        <dbReference type="Proteomes" id="UP000635335"/>
    </source>
</evidence>
<feature type="compositionally biased region" description="Polar residues" evidence="1">
    <location>
        <begin position="25"/>
        <end position="45"/>
    </location>
</feature>